<accession>A0A5C5ZKN9</accession>
<comment type="caution">
    <text evidence="1">The sequence shown here is derived from an EMBL/GenBank/DDBJ whole genome shotgun (WGS) entry which is preliminary data.</text>
</comment>
<dbReference type="Proteomes" id="UP000320176">
    <property type="component" value="Unassembled WGS sequence"/>
</dbReference>
<organism evidence="1 2">
    <name type="scientific">Stieleria varia</name>
    <dbReference type="NCBI Taxonomy" id="2528005"/>
    <lineage>
        <taxon>Bacteria</taxon>
        <taxon>Pseudomonadati</taxon>
        <taxon>Planctomycetota</taxon>
        <taxon>Planctomycetia</taxon>
        <taxon>Pirellulales</taxon>
        <taxon>Pirellulaceae</taxon>
        <taxon>Stieleria</taxon>
    </lineage>
</organism>
<protein>
    <submittedName>
        <fullName evidence="1">Uncharacterized protein</fullName>
    </submittedName>
</protein>
<dbReference type="AlphaFoldDB" id="A0A5C5ZKN9"/>
<gene>
    <name evidence="1" type="ORF">Pla52n_70640</name>
</gene>
<evidence type="ECO:0000313" key="1">
    <source>
        <dbReference type="EMBL" id="TWT86993.1"/>
    </source>
</evidence>
<proteinExistence type="predicted"/>
<keyword evidence="2" id="KW-1185">Reference proteome</keyword>
<name>A0A5C5ZKN9_9BACT</name>
<dbReference type="EMBL" id="SJPN01000040">
    <property type="protein sequence ID" value="TWT86993.1"/>
    <property type="molecule type" value="Genomic_DNA"/>
</dbReference>
<reference evidence="1 2" key="1">
    <citation type="submission" date="2019-02" db="EMBL/GenBank/DDBJ databases">
        <title>Deep-cultivation of Planctomycetes and their phenomic and genomic characterization uncovers novel biology.</title>
        <authorList>
            <person name="Wiegand S."/>
            <person name="Jogler M."/>
            <person name="Boedeker C."/>
            <person name="Pinto D."/>
            <person name="Vollmers J."/>
            <person name="Rivas-Marin E."/>
            <person name="Kohn T."/>
            <person name="Peeters S.H."/>
            <person name="Heuer A."/>
            <person name="Rast P."/>
            <person name="Oberbeckmann S."/>
            <person name="Bunk B."/>
            <person name="Jeske O."/>
            <person name="Meyerdierks A."/>
            <person name="Storesund J.E."/>
            <person name="Kallscheuer N."/>
            <person name="Luecker S."/>
            <person name="Lage O.M."/>
            <person name="Pohl T."/>
            <person name="Merkel B.J."/>
            <person name="Hornburger P."/>
            <person name="Mueller R.-W."/>
            <person name="Bruemmer F."/>
            <person name="Labrenz M."/>
            <person name="Spormann A.M."/>
            <person name="Op Den Camp H."/>
            <person name="Overmann J."/>
            <person name="Amann R."/>
            <person name="Jetten M.S.M."/>
            <person name="Mascher T."/>
            <person name="Medema M.H."/>
            <person name="Devos D.P."/>
            <person name="Kaster A.-K."/>
            <person name="Ovreas L."/>
            <person name="Rohde M."/>
            <person name="Galperin M.Y."/>
            <person name="Jogler C."/>
        </authorList>
    </citation>
    <scope>NUCLEOTIDE SEQUENCE [LARGE SCALE GENOMIC DNA]</scope>
    <source>
        <strain evidence="1 2">Pla52n</strain>
    </source>
</reference>
<dbReference type="RefSeq" id="WP_146523872.1">
    <property type="nucleotide sequence ID" value="NZ_CP151726.1"/>
</dbReference>
<evidence type="ECO:0000313" key="2">
    <source>
        <dbReference type="Proteomes" id="UP000320176"/>
    </source>
</evidence>
<sequence>MLTGGLPVTLERNGRTVCYGKKDLQWDDPDKHTKSKFSTDGCRYSMLDKPGVNLSDLARAVAGGMQGPVVIRVDMEMRFQQAVVSKCDPDIGHRVWENFFSFNGTTTLTLNLDGSLAEISL</sequence>